<dbReference type="KEGG" id="chya:V22_10100"/>
<evidence type="ECO:0000259" key="1">
    <source>
        <dbReference type="Pfam" id="PF00534"/>
    </source>
</evidence>
<keyword evidence="4" id="KW-1185">Reference proteome</keyword>
<dbReference type="Pfam" id="PF00534">
    <property type="entry name" value="Glycos_transf_1"/>
    <property type="match status" value="1"/>
</dbReference>
<dbReference type="Gene3D" id="3.40.50.2000">
    <property type="entry name" value="Glycogen Phosphorylase B"/>
    <property type="match status" value="2"/>
</dbReference>
<evidence type="ECO:0000313" key="4">
    <source>
        <dbReference type="Proteomes" id="UP000319976"/>
    </source>
</evidence>
<dbReference type="Proteomes" id="UP000319976">
    <property type="component" value="Chromosome"/>
</dbReference>
<protein>
    <submittedName>
        <fullName evidence="3">Glycosyltransferase EpsF</fullName>
        <ecNumber evidence="3">2.4.-.-</ecNumber>
    </submittedName>
</protein>
<dbReference type="InterPro" id="IPR050194">
    <property type="entry name" value="Glycosyltransferase_grp1"/>
</dbReference>
<dbReference type="EMBL" id="CP036316">
    <property type="protein sequence ID" value="QDT63785.1"/>
    <property type="molecule type" value="Genomic_DNA"/>
</dbReference>
<dbReference type="AlphaFoldDB" id="A0A517T5X5"/>
<accession>A0A517T5X5</accession>
<dbReference type="InterPro" id="IPR028098">
    <property type="entry name" value="Glyco_trans_4-like_N"/>
</dbReference>
<dbReference type="GO" id="GO:0016757">
    <property type="term" value="F:glycosyltransferase activity"/>
    <property type="evidence" value="ECO:0007669"/>
    <property type="project" value="UniProtKB-KW"/>
</dbReference>
<name>A0A517T5X5_9PLAN</name>
<dbReference type="PANTHER" id="PTHR45947">
    <property type="entry name" value="SULFOQUINOVOSYL TRANSFERASE SQD2"/>
    <property type="match status" value="1"/>
</dbReference>
<proteinExistence type="predicted"/>
<gene>
    <name evidence="3" type="primary">epsF_2</name>
    <name evidence="3" type="ORF">V22_10100</name>
</gene>
<organism evidence="3 4">
    <name type="scientific">Calycomorphotria hydatis</name>
    <dbReference type="NCBI Taxonomy" id="2528027"/>
    <lineage>
        <taxon>Bacteria</taxon>
        <taxon>Pseudomonadati</taxon>
        <taxon>Planctomycetota</taxon>
        <taxon>Planctomycetia</taxon>
        <taxon>Planctomycetales</taxon>
        <taxon>Planctomycetaceae</taxon>
        <taxon>Calycomorphotria</taxon>
    </lineage>
</organism>
<dbReference type="EC" id="2.4.-.-" evidence="3"/>
<sequence length="368" mass="41516">MSRVLLVTPTLDASGAEKQLMLLARGLPRDEFEFEVLALTRGGPYEEKIRAAKIPVDILHKRWKLDPNTLMKLKQRIQSFAPDIVHSWMFTANSYCRLALPKQSRPKMLISERCVDTWKSGWQKWLDKKLMPRTDAMIANSESVAEHYRDFGFPAEKITVIPNGVEECDLDATLRAEVRSELGIPADGKVVGFIGRLAKQKRVEDLLWAVQLLKQLTEDVHMIFVGDGPLRPRLEQLAKVYECEHLTHFVGHQNDTQRYLSAMDVFWLGSEFEGMSNSLMEAMACGLPVVASDIPPNRELIESGVSGYLAPLGDAVAFAQFTQRIFAETNLATQLGSAAQSRMREQFTIPQMIERHIEVYRGLIATTG</sequence>
<keyword evidence="3" id="KW-0808">Transferase</keyword>
<feature type="domain" description="Glycosyl transferase family 1" evidence="1">
    <location>
        <begin position="177"/>
        <end position="341"/>
    </location>
</feature>
<dbReference type="SUPFAM" id="SSF53756">
    <property type="entry name" value="UDP-Glycosyltransferase/glycogen phosphorylase"/>
    <property type="match status" value="1"/>
</dbReference>
<dbReference type="InterPro" id="IPR001296">
    <property type="entry name" value="Glyco_trans_1"/>
</dbReference>
<evidence type="ECO:0000259" key="2">
    <source>
        <dbReference type="Pfam" id="PF13439"/>
    </source>
</evidence>
<dbReference type="Pfam" id="PF13439">
    <property type="entry name" value="Glyco_transf_4"/>
    <property type="match status" value="1"/>
</dbReference>
<keyword evidence="3" id="KW-0328">Glycosyltransferase</keyword>
<evidence type="ECO:0000313" key="3">
    <source>
        <dbReference type="EMBL" id="QDT63785.1"/>
    </source>
</evidence>
<reference evidence="3 4" key="1">
    <citation type="submission" date="2019-02" db="EMBL/GenBank/DDBJ databases">
        <title>Deep-cultivation of Planctomycetes and their phenomic and genomic characterization uncovers novel biology.</title>
        <authorList>
            <person name="Wiegand S."/>
            <person name="Jogler M."/>
            <person name="Boedeker C."/>
            <person name="Pinto D."/>
            <person name="Vollmers J."/>
            <person name="Rivas-Marin E."/>
            <person name="Kohn T."/>
            <person name="Peeters S.H."/>
            <person name="Heuer A."/>
            <person name="Rast P."/>
            <person name="Oberbeckmann S."/>
            <person name="Bunk B."/>
            <person name="Jeske O."/>
            <person name="Meyerdierks A."/>
            <person name="Storesund J.E."/>
            <person name="Kallscheuer N."/>
            <person name="Luecker S."/>
            <person name="Lage O.M."/>
            <person name="Pohl T."/>
            <person name="Merkel B.J."/>
            <person name="Hornburger P."/>
            <person name="Mueller R.-W."/>
            <person name="Bruemmer F."/>
            <person name="Labrenz M."/>
            <person name="Spormann A.M."/>
            <person name="Op den Camp H."/>
            <person name="Overmann J."/>
            <person name="Amann R."/>
            <person name="Jetten M.S.M."/>
            <person name="Mascher T."/>
            <person name="Medema M.H."/>
            <person name="Devos D.P."/>
            <person name="Kaster A.-K."/>
            <person name="Ovreas L."/>
            <person name="Rohde M."/>
            <person name="Galperin M.Y."/>
            <person name="Jogler C."/>
        </authorList>
    </citation>
    <scope>NUCLEOTIDE SEQUENCE [LARGE SCALE GENOMIC DNA]</scope>
    <source>
        <strain evidence="3 4">V22</strain>
    </source>
</reference>
<feature type="domain" description="Glycosyltransferase subfamily 4-like N-terminal" evidence="2">
    <location>
        <begin position="14"/>
        <end position="166"/>
    </location>
</feature>
<dbReference type="RefSeq" id="WP_231734174.1">
    <property type="nucleotide sequence ID" value="NZ_CP036316.1"/>
</dbReference>
<dbReference type="PANTHER" id="PTHR45947:SF3">
    <property type="entry name" value="SULFOQUINOVOSYL TRANSFERASE SQD2"/>
    <property type="match status" value="1"/>
</dbReference>